<dbReference type="InterPro" id="IPR057902">
    <property type="entry name" value="N_peptide"/>
</dbReference>
<dbReference type="Pfam" id="PF25694">
    <property type="entry name" value="N_peptide"/>
    <property type="match status" value="1"/>
</dbReference>
<evidence type="ECO:0000313" key="3">
    <source>
        <dbReference type="Proteomes" id="UP000251485"/>
    </source>
</evidence>
<dbReference type="Proteomes" id="UP000251485">
    <property type="component" value="Unassembled WGS sequence"/>
</dbReference>
<evidence type="ECO:0000256" key="1">
    <source>
        <dbReference type="SAM" id="MobiDB-lite"/>
    </source>
</evidence>
<feature type="region of interest" description="Disordered" evidence="1">
    <location>
        <begin position="1"/>
        <end position="26"/>
    </location>
</feature>
<proteinExistence type="predicted"/>
<dbReference type="AlphaFoldDB" id="A0A2X2BPM5"/>
<organism evidence="2 3">
    <name type="scientific">Proteus mirabilis</name>
    <dbReference type="NCBI Taxonomy" id="584"/>
    <lineage>
        <taxon>Bacteria</taxon>
        <taxon>Pseudomonadati</taxon>
        <taxon>Pseudomonadota</taxon>
        <taxon>Gammaproteobacteria</taxon>
        <taxon>Enterobacterales</taxon>
        <taxon>Morganellaceae</taxon>
        <taxon>Proteus</taxon>
    </lineage>
</organism>
<evidence type="ECO:0008006" key="4">
    <source>
        <dbReference type="Google" id="ProtNLM"/>
    </source>
</evidence>
<reference evidence="2 3" key="1">
    <citation type="submission" date="2018-06" db="EMBL/GenBank/DDBJ databases">
        <authorList>
            <consortium name="Pathogen Informatics"/>
            <person name="Doyle S."/>
        </authorList>
    </citation>
    <scope>NUCLEOTIDE SEQUENCE [LARGE SCALE GENOMIC DNA]</scope>
    <source>
        <strain evidence="2 3">NCTC10975</strain>
    </source>
</reference>
<feature type="region of interest" description="Disordered" evidence="1">
    <location>
        <begin position="93"/>
        <end position="115"/>
    </location>
</feature>
<sequence length="115" mass="12687">MATITVKKSRKPEFLRGASANRRHARRKAEAIAKKNIELKLESVFPQEKRLTSVEKTLSLSHIPVTRSIEPKYQPLVDNCCLPNVAVFSGVKTKQPSSEFGGDGKIKPTDGLAIT</sequence>
<gene>
    <name evidence="2" type="ORF">NCTC10975_02559</name>
</gene>
<evidence type="ECO:0000313" key="2">
    <source>
        <dbReference type="EMBL" id="SPY96821.1"/>
    </source>
</evidence>
<dbReference type="EMBL" id="UAUE01000020">
    <property type="protein sequence ID" value="SPY96821.1"/>
    <property type="molecule type" value="Genomic_DNA"/>
</dbReference>
<accession>A0A2X2BPM5</accession>
<protein>
    <recommendedName>
        <fullName evidence="4">Antitermination protein</fullName>
    </recommendedName>
</protein>
<name>A0A2X2BPM5_PROMI</name>